<evidence type="ECO:0000313" key="2">
    <source>
        <dbReference type="EMBL" id="RVW43720.1"/>
    </source>
</evidence>
<reference evidence="2 3" key="1">
    <citation type="journal article" date="2018" name="PLoS Genet.">
        <title>Population sequencing reveals clonal diversity and ancestral inbreeding in the grapevine cultivar Chardonnay.</title>
        <authorList>
            <person name="Roach M.J."/>
            <person name="Johnson D.L."/>
            <person name="Bohlmann J."/>
            <person name="van Vuuren H.J."/>
            <person name="Jones S.J."/>
            <person name="Pretorius I.S."/>
            <person name="Schmidt S.A."/>
            <person name="Borneman A.R."/>
        </authorList>
    </citation>
    <scope>NUCLEOTIDE SEQUENCE [LARGE SCALE GENOMIC DNA]</scope>
    <source>
        <strain evidence="3">cv. Chardonnay</strain>
        <tissue evidence="2">Leaf</tissue>
    </source>
</reference>
<accession>A0A438E7Y4</accession>
<comment type="caution">
    <text evidence="2">The sequence shown here is derived from an EMBL/GenBank/DDBJ whole genome shotgun (WGS) entry which is preliminary data.</text>
</comment>
<dbReference type="EMBL" id="QGNW01001369">
    <property type="protein sequence ID" value="RVW43720.1"/>
    <property type="molecule type" value="Genomic_DNA"/>
</dbReference>
<dbReference type="AlphaFoldDB" id="A0A438E7Y4"/>
<feature type="region of interest" description="Disordered" evidence="1">
    <location>
        <begin position="364"/>
        <end position="391"/>
    </location>
</feature>
<protein>
    <recommendedName>
        <fullName evidence="4">DUF4283 domain-containing protein</fullName>
    </recommendedName>
</protein>
<organism evidence="2 3">
    <name type="scientific">Vitis vinifera</name>
    <name type="common">Grape</name>
    <dbReference type="NCBI Taxonomy" id="29760"/>
    <lineage>
        <taxon>Eukaryota</taxon>
        <taxon>Viridiplantae</taxon>
        <taxon>Streptophyta</taxon>
        <taxon>Embryophyta</taxon>
        <taxon>Tracheophyta</taxon>
        <taxon>Spermatophyta</taxon>
        <taxon>Magnoliopsida</taxon>
        <taxon>eudicotyledons</taxon>
        <taxon>Gunneridae</taxon>
        <taxon>Pentapetalae</taxon>
        <taxon>rosids</taxon>
        <taxon>Vitales</taxon>
        <taxon>Vitaceae</taxon>
        <taxon>Viteae</taxon>
        <taxon>Vitis</taxon>
    </lineage>
</organism>
<evidence type="ECO:0000256" key="1">
    <source>
        <dbReference type="SAM" id="MobiDB-lite"/>
    </source>
</evidence>
<name>A0A438E7Y4_VITVI</name>
<dbReference type="Proteomes" id="UP000288805">
    <property type="component" value="Unassembled WGS sequence"/>
</dbReference>
<sequence>MVRTLKVSVERKTFLVRWEGEHGGNWCSITEHNRGYVYALGFEKEEVGWLIELLTKAIELKSHLGFNRKYRGKSCVHLMKYASTIMEGREGQRLGESRKRSVFCVGGPPLNAYEKGRQYRVERFNYIHVGPLYRSFANVVRDEGPRRGGLVLVGRWARAVVCEYSVDCGKWAEVAELCEKLREEGSGYDCALLRRKRCFFVETIEKALFLHDLRFIKIEGGNSVQLRRWSPKENSMVEGSSEEVGLSYGCAISSLVRVRIAMKDRTILPALIEVIDGDWVFTISVAVVGGEEIRRGRVMGESTREGFESHSGTVVEGGGERQIYGWRERRRGKGKRVAAESDVQTRGSAKKEVKFGSKKLWNTLFPPSSTRRHGSRSRSEPLMHGKPSSSSVELPMEVAFGAELSGNEDSAQALSSCANGLESGAPGERHRRLKAETLRANHFMKKKGRICGRVGFDLRGASVTFCLLIPKSEPPVSSFPSSSGLALPFLSPSAPFSLVQSFSPQFTWKIE</sequence>
<feature type="region of interest" description="Disordered" evidence="1">
    <location>
        <begin position="411"/>
        <end position="430"/>
    </location>
</feature>
<gene>
    <name evidence="2" type="ORF">CK203_080493</name>
</gene>
<evidence type="ECO:0000313" key="3">
    <source>
        <dbReference type="Proteomes" id="UP000288805"/>
    </source>
</evidence>
<evidence type="ECO:0008006" key="4">
    <source>
        <dbReference type="Google" id="ProtNLM"/>
    </source>
</evidence>
<proteinExistence type="predicted"/>